<reference evidence="1 2" key="1">
    <citation type="journal article" date="2021" name="Hortic Res">
        <title>Chromosome-scale assembly of the Dendrobium chrysotoxum genome enhances the understanding of orchid evolution.</title>
        <authorList>
            <person name="Zhang Y."/>
            <person name="Zhang G.Q."/>
            <person name="Zhang D."/>
            <person name="Liu X.D."/>
            <person name="Xu X.Y."/>
            <person name="Sun W.H."/>
            <person name="Yu X."/>
            <person name="Zhu X."/>
            <person name="Wang Z.W."/>
            <person name="Zhao X."/>
            <person name="Zhong W.Y."/>
            <person name="Chen H."/>
            <person name="Yin W.L."/>
            <person name="Huang T."/>
            <person name="Niu S.C."/>
            <person name="Liu Z.J."/>
        </authorList>
    </citation>
    <scope>NUCLEOTIDE SEQUENCE [LARGE SCALE GENOMIC DNA]</scope>
    <source>
        <strain evidence="1">Lindl</strain>
    </source>
</reference>
<dbReference type="Proteomes" id="UP000775213">
    <property type="component" value="Unassembled WGS sequence"/>
</dbReference>
<name>A0AAV7H3C8_DENCH</name>
<dbReference type="EMBL" id="JAGFBR010000009">
    <property type="protein sequence ID" value="KAH0462787.1"/>
    <property type="molecule type" value="Genomic_DNA"/>
</dbReference>
<keyword evidence="2" id="KW-1185">Reference proteome</keyword>
<evidence type="ECO:0000313" key="2">
    <source>
        <dbReference type="Proteomes" id="UP000775213"/>
    </source>
</evidence>
<evidence type="ECO:0000313" key="1">
    <source>
        <dbReference type="EMBL" id="KAH0462787.1"/>
    </source>
</evidence>
<organism evidence="1 2">
    <name type="scientific">Dendrobium chrysotoxum</name>
    <name type="common">Orchid</name>
    <dbReference type="NCBI Taxonomy" id="161865"/>
    <lineage>
        <taxon>Eukaryota</taxon>
        <taxon>Viridiplantae</taxon>
        <taxon>Streptophyta</taxon>
        <taxon>Embryophyta</taxon>
        <taxon>Tracheophyta</taxon>
        <taxon>Spermatophyta</taxon>
        <taxon>Magnoliopsida</taxon>
        <taxon>Liliopsida</taxon>
        <taxon>Asparagales</taxon>
        <taxon>Orchidaceae</taxon>
        <taxon>Epidendroideae</taxon>
        <taxon>Malaxideae</taxon>
        <taxon>Dendrobiinae</taxon>
        <taxon>Dendrobium</taxon>
    </lineage>
</organism>
<comment type="caution">
    <text evidence="1">The sequence shown here is derived from an EMBL/GenBank/DDBJ whole genome shotgun (WGS) entry which is preliminary data.</text>
</comment>
<dbReference type="AlphaFoldDB" id="A0AAV7H3C8"/>
<protein>
    <submittedName>
        <fullName evidence="1">Uncharacterized protein</fullName>
    </submittedName>
</protein>
<proteinExistence type="predicted"/>
<accession>A0AAV7H3C8</accession>
<sequence length="68" mass="8108">MEPDAIVLDLGWIFLKYLEKIGVNVVSDGKFIVYPFSESSKYIVNFKTTYFTYPFQILFQHFFDLMPR</sequence>
<gene>
    <name evidence="1" type="ORF">IEQ34_010362</name>
</gene>